<evidence type="ECO:0000313" key="1">
    <source>
        <dbReference type="EMBL" id="TFK19755.1"/>
    </source>
</evidence>
<evidence type="ECO:0000313" key="2">
    <source>
        <dbReference type="Proteomes" id="UP000307440"/>
    </source>
</evidence>
<keyword evidence="2" id="KW-1185">Reference proteome</keyword>
<reference evidence="1 2" key="1">
    <citation type="journal article" date="2019" name="Nat. Ecol. Evol.">
        <title>Megaphylogeny resolves global patterns of mushroom evolution.</title>
        <authorList>
            <person name="Varga T."/>
            <person name="Krizsan K."/>
            <person name="Foldi C."/>
            <person name="Dima B."/>
            <person name="Sanchez-Garcia M."/>
            <person name="Sanchez-Ramirez S."/>
            <person name="Szollosi G.J."/>
            <person name="Szarkandi J.G."/>
            <person name="Papp V."/>
            <person name="Albert L."/>
            <person name="Andreopoulos W."/>
            <person name="Angelini C."/>
            <person name="Antonin V."/>
            <person name="Barry K.W."/>
            <person name="Bougher N.L."/>
            <person name="Buchanan P."/>
            <person name="Buyck B."/>
            <person name="Bense V."/>
            <person name="Catcheside P."/>
            <person name="Chovatia M."/>
            <person name="Cooper J."/>
            <person name="Damon W."/>
            <person name="Desjardin D."/>
            <person name="Finy P."/>
            <person name="Geml J."/>
            <person name="Haridas S."/>
            <person name="Hughes K."/>
            <person name="Justo A."/>
            <person name="Karasinski D."/>
            <person name="Kautmanova I."/>
            <person name="Kiss B."/>
            <person name="Kocsube S."/>
            <person name="Kotiranta H."/>
            <person name="LaButti K.M."/>
            <person name="Lechner B.E."/>
            <person name="Liimatainen K."/>
            <person name="Lipzen A."/>
            <person name="Lukacs Z."/>
            <person name="Mihaltcheva S."/>
            <person name="Morgado L.N."/>
            <person name="Niskanen T."/>
            <person name="Noordeloos M.E."/>
            <person name="Ohm R.A."/>
            <person name="Ortiz-Santana B."/>
            <person name="Ovrebo C."/>
            <person name="Racz N."/>
            <person name="Riley R."/>
            <person name="Savchenko A."/>
            <person name="Shiryaev A."/>
            <person name="Soop K."/>
            <person name="Spirin V."/>
            <person name="Szebenyi C."/>
            <person name="Tomsovsky M."/>
            <person name="Tulloss R.E."/>
            <person name="Uehling J."/>
            <person name="Grigoriev I.V."/>
            <person name="Vagvolgyi C."/>
            <person name="Papp T."/>
            <person name="Martin F.M."/>
            <person name="Miettinen O."/>
            <person name="Hibbett D.S."/>
            <person name="Nagy L.G."/>
        </authorList>
    </citation>
    <scope>NUCLEOTIDE SEQUENCE [LARGE SCALE GENOMIC DNA]</scope>
    <source>
        <strain evidence="1 2">CBS 121175</strain>
    </source>
</reference>
<dbReference type="AlphaFoldDB" id="A0A5C3KIP0"/>
<sequence>MATEISESLGASKVFNIVLLITHHRNGDSAYVQQIAEIKYPGAREGTRPAKRQQEFNMQLKVTNIPTSLVTVFLVFKRILRVGKWPRSNVWFGFWFQDFASSFPRLEFDTGRHSSARTYTGSEFHADAESLARASYRRRTVLSIWYGKRSLRDIEPDKPLQHKMWPFQQA</sequence>
<name>A0A5C3KIP0_COPMA</name>
<accession>A0A5C3KIP0</accession>
<dbReference type="Proteomes" id="UP000307440">
    <property type="component" value="Unassembled WGS sequence"/>
</dbReference>
<protein>
    <submittedName>
        <fullName evidence="1">Uncharacterized protein</fullName>
    </submittedName>
</protein>
<gene>
    <name evidence="1" type="ORF">FA15DRAFT_161524</name>
</gene>
<organism evidence="1 2">
    <name type="scientific">Coprinopsis marcescibilis</name>
    <name type="common">Agaric fungus</name>
    <name type="synonym">Psathyrella marcescibilis</name>
    <dbReference type="NCBI Taxonomy" id="230819"/>
    <lineage>
        <taxon>Eukaryota</taxon>
        <taxon>Fungi</taxon>
        <taxon>Dikarya</taxon>
        <taxon>Basidiomycota</taxon>
        <taxon>Agaricomycotina</taxon>
        <taxon>Agaricomycetes</taxon>
        <taxon>Agaricomycetidae</taxon>
        <taxon>Agaricales</taxon>
        <taxon>Agaricineae</taxon>
        <taxon>Psathyrellaceae</taxon>
        <taxon>Coprinopsis</taxon>
    </lineage>
</organism>
<dbReference type="EMBL" id="ML210326">
    <property type="protein sequence ID" value="TFK19755.1"/>
    <property type="molecule type" value="Genomic_DNA"/>
</dbReference>
<proteinExistence type="predicted"/>